<dbReference type="CDD" id="cd00130">
    <property type="entry name" value="PAS"/>
    <property type="match status" value="5"/>
</dbReference>
<proteinExistence type="predicted"/>
<evidence type="ECO:0000259" key="8">
    <source>
        <dbReference type="PROSITE" id="PS50110"/>
    </source>
</evidence>
<dbReference type="InterPro" id="IPR000014">
    <property type="entry name" value="PAS"/>
</dbReference>
<dbReference type="Pfam" id="PF13185">
    <property type="entry name" value="GAF_2"/>
    <property type="match status" value="1"/>
</dbReference>
<reference evidence="11 12" key="1">
    <citation type="submission" date="2020-08" db="EMBL/GenBank/DDBJ databases">
        <title>Genomic Encyclopedia of Type Strains, Phase IV (KMG-IV): sequencing the most valuable type-strain genomes for metagenomic binning, comparative biology and taxonomic classification.</title>
        <authorList>
            <person name="Goeker M."/>
        </authorList>
    </citation>
    <scope>NUCLEOTIDE SEQUENCE [LARGE SCALE GENOMIC DNA]</scope>
    <source>
        <strain evidence="11 12">DSM 12252</strain>
    </source>
</reference>
<dbReference type="InterPro" id="IPR003018">
    <property type="entry name" value="GAF"/>
</dbReference>
<dbReference type="NCBIfam" id="TIGR00229">
    <property type="entry name" value="sensory_box"/>
    <property type="match status" value="5"/>
</dbReference>
<dbReference type="PROSITE" id="PS50109">
    <property type="entry name" value="HIS_KIN"/>
    <property type="match status" value="1"/>
</dbReference>
<dbReference type="Gene3D" id="3.30.450.20">
    <property type="entry name" value="PAS domain"/>
    <property type="match status" value="5"/>
</dbReference>
<protein>
    <recommendedName>
        <fullName evidence="2">histidine kinase</fullName>
        <ecNumber evidence="2">2.7.13.3</ecNumber>
    </recommendedName>
</protein>
<feature type="domain" description="PAS" evidence="9">
    <location>
        <begin position="281"/>
        <end position="353"/>
    </location>
</feature>
<keyword evidence="3 6" id="KW-0597">Phosphoprotein</keyword>
<evidence type="ECO:0000256" key="2">
    <source>
        <dbReference type="ARBA" id="ARBA00012438"/>
    </source>
</evidence>
<dbReference type="SUPFAM" id="SSF55785">
    <property type="entry name" value="PYP-like sensor domain (PAS domain)"/>
    <property type="match status" value="5"/>
</dbReference>
<dbReference type="InterPro" id="IPR052162">
    <property type="entry name" value="Sensor_kinase/Photoreceptor"/>
</dbReference>
<dbReference type="Gene3D" id="3.40.50.2300">
    <property type="match status" value="1"/>
</dbReference>
<dbReference type="PROSITE" id="PS50110">
    <property type="entry name" value="RESPONSE_REGULATORY"/>
    <property type="match status" value="1"/>
</dbReference>
<feature type="domain" description="Histidine kinase" evidence="7">
    <location>
        <begin position="1018"/>
        <end position="1240"/>
    </location>
</feature>
<dbReference type="SMART" id="SM00388">
    <property type="entry name" value="HisKA"/>
    <property type="match status" value="1"/>
</dbReference>
<dbReference type="Proteomes" id="UP000590740">
    <property type="component" value="Unassembled WGS sequence"/>
</dbReference>
<dbReference type="CDD" id="cd00082">
    <property type="entry name" value="HisKA"/>
    <property type="match status" value="1"/>
</dbReference>
<dbReference type="InterPro" id="IPR029016">
    <property type="entry name" value="GAF-like_dom_sf"/>
</dbReference>
<dbReference type="InterPro" id="IPR013655">
    <property type="entry name" value="PAS_fold_3"/>
</dbReference>
<dbReference type="Pfam" id="PF00512">
    <property type="entry name" value="HisKA"/>
    <property type="match status" value="1"/>
</dbReference>
<dbReference type="Gene3D" id="1.10.287.130">
    <property type="match status" value="1"/>
</dbReference>
<keyword evidence="4" id="KW-0808">Transferase</keyword>
<dbReference type="Pfam" id="PF08448">
    <property type="entry name" value="PAS_4"/>
    <property type="match status" value="1"/>
</dbReference>
<dbReference type="SMART" id="SM00448">
    <property type="entry name" value="REC"/>
    <property type="match status" value="1"/>
</dbReference>
<dbReference type="SUPFAM" id="SSF47384">
    <property type="entry name" value="Homodimeric domain of signal transducing histidine kinase"/>
    <property type="match status" value="1"/>
</dbReference>
<dbReference type="PANTHER" id="PTHR43304:SF1">
    <property type="entry name" value="PAC DOMAIN-CONTAINING PROTEIN"/>
    <property type="match status" value="1"/>
</dbReference>
<dbReference type="SMART" id="SM00091">
    <property type="entry name" value="PAS"/>
    <property type="match status" value="5"/>
</dbReference>
<evidence type="ECO:0000259" key="7">
    <source>
        <dbReference type="PROSITE" id="PS50109"/>
    </source>
</evidence>
<dbReference type="Pfam" id="PF13426">
    <property type="entry name" value="PAS_9"/>
    <property type="match status" value="1"/>
</dbReference>
<dbReference type="InterPro" id="IPR003594">
    <property type="entry name" value="HATPase_dom"/>
</dbReference>
<dbReference type="Pfam" id="PF08447">
    <property type="entry name" value="PAS_3"/>
    <property type="match status" value="3"/>
</dbReference>
<dbReference type="PROSITE" id="PS50113">
    <property type="entry name" value="PAC"/>
    <property type="match status" value="5"/>
</dbReference>
<evidence type="ECO:0000256" key="1">
    <source>
        <dbReference type="ARBA" id="ARBA00000085"/>
    </source>
</evidence>
<feature type="modified residue" description="4-aspartylphosphate" evidence="6">
    <location>
        <position position="1312"/>
    </location>
</feature>
<dbReference type="Pfam" id="PF00072">
    <property type="entry name" value="Response_reg"/>
    <property type="match status" value="1"/>
</dbReference>
<feature type="domain" description="PAC" evidence="10">
    <location>
        <begin position="95"/>
        <end position="145"/>
    </location>
</feature>
<dbReference type="InterPro" id="IPR000700">
    <property type="entry name" value="PAS-assoc_C"/>
</dbReference>
<dbReference type="EC" id="2.7.13.3" evidence="2"/>
<dbReference type="CDD" id="cd00156">
    <property type="entry name" value="REC"/>
    <property type="match status" value="1"/>
</dbReference>
<dbReference type="SUPFAM" id="SSF55781">
    <property type="entry name" value="GAF domain-like"/>
    <property type="match status" value="2"/>
</dbReference>
<dbReference type="PRINTS" id="PR00344">
    <property type="entry name" value="BCTRLSENSOR"/>
</dbReference>
<dbReference type="InterPro" id="IPR036890">
    <property type="entry name" value="HATPase_C_sf"/>
</dbReference>
<dbReference type="Pfam" id="PF01590">
    <property type="entry name" value="GAF"/>
    <property type="match status" value="1"/>
</dbReference>
<dbReference type="InterPro" id="IPR011006">
    <property type="entry name" value="CheY-like_superfamily"/>
</dbReference>
<evidence type="ECO:0000256" key="6">
    <source>
        <dbReference type="PROSITE-ProRule" id="PRU00169"/>
    </source>
</evidence>
<evidence type="ECO:0000259" key="10">
    <source>
        <dbReference type="PROSITE" id="PS50113"/>
    </source>
</evidence>
<dbReference type="SUPFAM" id="SSF55874">
    <property type="entry name" value="ATPase domain of HSP90 chaperone/DNA topoisomerase II/histidine kinase"/>
    <property type="match status" value="1"/>
</dbReference>
<keyword evidence="5" id="KW-0418">Kinase</keyword>
<name>A0A7W8DL25_9BACT</name>
<dbReference type="RefSeq" id="WP_184340848.1">
    <property type="nucleotide sequence ID" value="NZ_JACHIG010000007.1"/>
</dbReference>
<dbReference type="PANTHER" id="PTHR43304">
    <property type="entry name" value="PHYTOCHROME-LIKE PROTEIN CPH1"/>
    <property type="match status" value="1"/>
</dbReference>
<comment type="caution">
    <text evidence="11">The sequence shown here is derived from an EMBL/GenBank/DDBJ whole genome shotgun (WGS) entry which is preliminary data.</text>
</comment>
<dbReference type="Gene3D" id="3.30.565.10">
    <property type="entry name" value="Histidine kinase-like ATPase, C-terminal domain"/>
    <property type="match status" value="1"/>
</dbReference>
<dbReference type="InterPro" id="IPR003661">
    <property type="entry name" value="HisK_dim/P_dom"/>
</dbReference>
<dbReference type="InterPro" id="IPR001610">
    <property type="entry name" value="PAC"/>
</dbReference>
<feature type="domain" description="Response regulatory" evidence="8">
    <location>
        <begin position="1261"/>
        <end position="1376"/>
    </location>
</feature>
<dbReference type="EMBL" id="JACHIG010000007">
    <property type="protein sequence ID" value="MBB5033737.1"/>
    <property type="molecule type" value="Genomic_DNA"/>
</dbReference>
<feature type="domain" description="PAS" evidence="9">
    <location>
        <begin position="566"/>
        <end position="638"/>
    </location>
</feature>
<feature type="domain" description="PAS" evidence="9">
    <location>
        <begin position="146"/>
        <end position="220"/>
    </location>
</feature>
<organism evidence="11 12">
    <name type="scientific">Prosthecobacter vanneervenii</name>
    <dbReference type="NCBI Taxonomy" id="48466"/>
    <lineage>
        <taxon>Bacteria</taxon>
        <taxon>Pseudomonadati</taxon>
        <taxon>Verrucomicrobiota</taxon>
        <taxon>Verrucomicrobiia</taxon>
        <taxon>Verrucomicrobiales</taxon>
        <taxon>Verrucomicrobiaceae</taxon>
        <taxon>Prosthecobacter</taxon>
    </lineage>
</organism>
<gene>
    <name evidence="11" type="ORF">HNQ65_003327</name>
</gene>
<dbReference type="SMART" id="SM00086">
    <property type="entry name" value="PAC"/>
    <property type="match status" value="5"/>
</dbReference>
<feature type="domain" description="PAC" evidence="10">
    <location>
        <begin position="227"/>
        <end position="279"/>
    </location>
</feature>
<dbReference type="Pfam" id="PF02518">
    <property type="entry name" value="HATPase_c"/>
    <property type="match status" value="1"/>
</dbReference>
<dbReference type="InterPro" id="IPR036097">
    <property type="entry name" value="HisK_dim/P_sf"/>
</dbReference>
<dbReference type="Gene3D" id="3.30.450.40">
    <property type="match status" value="2"/>
</dbReference>
<dbReference type="InterPro" id="IPR001789">
    <property type="entry name" value="Sig_transdc_resp-reg_receiver"/>
</dbReference>
<evidence type="ECO:0000256" key="3">
    <source>
        <dbReference type="ARBA" id="ARBA00022553"/>
    </source>
</evidence>
<dbReference type="InterPro" id="IPR035965">
    <property type="entry name" value="PAS-like_dom_sf"/>
</dbReference>
<feature type="domain" description="PAS" evidence="9">
    <location>
        <begin position="894"/>
        <end position="950"/>
    </location>
</feature>
<feature type="domain" description="PAC" evidence="10">
    <location>
        <begin position="953"/>
        <end position="1005"/>
    </location>
</feature>
<dbReference type="SUPFAM" id="SSF52172">
    <property type="entry name" value="CheY-like"/>
    <property type="match status" value="1"/>
</dbReference>
<comment type="catalytic activity">
    <reaction evidence="1">
        <text>ATP + protein L-histidine = ADP + protein N-phospho-L-histidine.</text>
        <dbReference type="EC" id="2.7.13.3"/>
    </reaction>
</comment>
<dbReference type="InterPro" id="IPR004358">
    <property type="entry name" value="Sig_transdc_His_kin-like_C"/>
</dbReference>
<dbReference type="SMART" id="SM00387">
    <property type="entry name" value="HATPase_c"/>
    <property type="match status" value="1"/>
</dbReference>
<dbReference type="GO" id="GO:0000155">
    <property type="term" value="F:phosphorelay sensor kinase activity"/>
    <property type="evidence" value="ECO:0007669"/>
    <property type="project" value="InterPro"/>
</dbReference>
<feature type="domain" description="PAC" evidence="10">
    <location>
        <begin position="354"/>
        <end position="409"/>
    </location>
</feature>
<evidence type="ECO:0000259" key="9">
    <source>
        <dbReference type="PROSITE" id="PS50112"/>
    </source>
</evidence>
<dbReference type="InterPro" id="IPR005467">
    <property type="entry name" value="His_kinase_dom"/>
</dbReference>
<dbReference type="InterPro" id="IPR013656">
    <property type="entry name" value="PAS_4"/>
</dbReference>
<evidence type="ECO:0000256" key="4">
    <source>
        <dbReference type="ARBA" id="ARBA00022679"/>
    </source>
</evidence>
<dbReference type="SMART" id="SM00065">
    <property type="entry name" value="GAF"/>
    <property type="match status" value="2"/>
</dbReference>
<accession>A0A7W8DL25</accession>
<evidence type="ECO:0000313" key="11">
    <source>
        <dbReference type="EMBL" id="MBB5033737.1"/>
    </source>
</evidence>
<evidence type="ECO:0000256" key="5">
    <source>
        <dbReference type="ARBA" id="ARBA00022777"/>
    </source>
</evidence>
<feature type="domain" description="PAC" evidence="10">
    <location>
        <begin position="641"/>
        <end position="693"/>
    </location>
</feature>
<sequence length="1383" mass="156455">MITPTMPRAAAKNDLDVTLQDDWFRSVFDCLNDAVFIHDPATGMILEVNQRACEMYGCSAQEIRRMSIADLSVNIPPYTLEEALQWMKKAESGPQLFEWQARSVSGRIFWVEVSMRKVEILRHVRLVVTVRDISRRKQTESELRRSEERFRTVLGNSKDPVYCLSLPTLTYDYISPAVEQVLGFSIEECIAGGIRFMFSRIHPEDFQQKRDRLEKLMSRDLDGDFESVLEYRFQHKNNGYRWISDHRSIVRDSEGRPVAIIGNLRDFTARREQEEALQQQAHATLLYHLENTSLALVEYDTSGRICRWSPQAEKIFGWKEASVMGRSHQDWHFTHPDDVPRVEATLNRLLNRFESRNTCINRNFTNDGRVIVCEWHHSALLNEEGELQSILSLASDITVEKKVEEALRAMAEGVDARSGETFFQSLCLQVARAVEARYAAVAMLLPERDRMVRTLGFCADGKILPNKTCSLVGTPCYNVASGDVCYYDRDVRKHFPDDQLLQELDANSYMGMPLHATDGRVIGVISVFSDKALDHRERLQAMFQLFAVRAAAEMERHQAEMALRQSEERYALAATGSTGGVWDWDIRTGGVYYSARFRELLGYTHEEFPSLFFAWEQRMHPNDLPLVRAALESHLEYRKEYCIEFRVQVKSGGYRWFEARGQALWDKNGEPYRMAGSALDIHERKLDEQRLLRLNRLHAMSSSINEAIVRIREPQLLYEAAVNIAVEKGSMKMAWIGFYDEASQVLKPAACAGSYQSYLDGLTLITRGDHPSGRGPAGRVFRSGTHEISNDIEHDETFYFRERALERGFRSCAAFPLKPGGTPLGVLLIYADERDCFQEEEIRVLSALANDLSFAMETVEREKERQQAIEALRENERMISTLMGNLPGAAYRSLIDEKWTLEFISEGCLELTGYEADMFASNGDVFFGDLIHPEDRDQVRQIVNEAVAAGKRFEVSYRIRTAEGAVKWIWERGQGIPSEDGVIRHLEGFMTDVTEKRRMESQSLRNQRLESIGTLAGGVAHDLNNVLTPILMSLSILRMKLQQPRDIDLLNAMENSANRGAEMVKQILSFARGVEGRSMRLRLQDVLQEIEQLIHETFPKFIKCRISCAEDTWNVEGDPTQLHQVLLNLSVNARDAMPSGGELDITASNMVVDEQFASMHPDATTGPHVVLEVRDTGTGIPLEVRDRIFDPFFTTKEMGKGTGLGLATTLGIVKSHHGFIDLTSRMGKGTVFRVYLPAKTDTEIKEAQVVEIPRRMGQGELILIVDDESAILTATKHTLETFGYRVIAASDGTDAIATFLKSAEKPAALITDMMMPNMDGPTLIQALLKIHPSLPIIGASGLSHQMQAQVNSLGVKHFLRKPYNADALLEALSDVLQNAPKTA</sequence>
<dbReference type="PROSITE" id="PS50112">
    <property type="entry name" value="PAS"/>
    <property type="match status" value="4"/>
</dbReference>
<evidence type="ECO:0000313" key="12">
    <source>
        <dbReference type="Proteomes" id="UP000590740"/>
    </source>
</evidence>
<keyword evidence="12" id="KW-1185">Reference proteome</keyword>